<keyword evidence="2" id="KW-0548">Nucleotidyltransferase</keyword>
<evidence type="ECO:0000313" key="2">
    <source>
        <dbReference type="EMBL" id="GEU71190.1"/>
    </source>
</evidence>
<comment type="caution">
    <text evidence="2">The sequence shown here is derived from an EMBL/GenBank/DDBJ whole genome shotgun (WGS) entry which is preliminary data.</text>
</comment>
<dbReference type="AlphaFoldDB" id="A0A6L2MC03"/>
<proteinExistence type="predicted"/>
<sequence length="203" mass="22495">MSEDDPLQTAVQEAMIDLDEPSARPTRITQDARGPSDTILELNLEDPIILFVASDSDDAQPVKAKENAFVESDNNEPPKNRGNVGATPLTNMIKGKQAVNNDFYHEPFIFKESKKETLHIADRSDVMVSGAFISGLHPGRLFKDLIAKPPTSLEDLFTQTHNFILPTKPGSINSSLGSTKCDEFNSQQSSPKLMIDIQIYKFF</sequence>
<dbReference type="GO" id="GO:0003964">
    <property type="term" value="F:RNA-directed DNA polymerase activity"/>
    <property type="evidence" value="ECO:0007669"/>
    <property type="project" value="UniProtKB-KW"/>
</dbReference>
<gene>
    <name evidence="2" type="ORF">Tci_043168</name>
</gene>
<accession>A0A6L2MC03</accession>
<name>A0A6L2MC03_TANCI</name>
<organism evidence="2">
    <name type="scientific">Tanacetum cinerariifolium</name>
    <name type="common">Dalmatian daisy</name>
    <name type="synonym">Chrysanthemum cinerariifolium</name>
    <dbReference type="NCBI Taxonomy" id="118510"/>
    <lineage>
        <taxon>Eukaryota</taxon>
        <taxon>Viridiplantae</taxon>
        <taxon>Streptophyta</taxon>
        <taxon>Embryophyta</taxon>
        <taxon>Tracheophyta</taxon>
        <taxon>Spermatophyta</taxon>
        <taxon>Magnoliopsida</taxon>
        <taxon>eudicotyledons</taxon>
        <taxon>Gunneridae</taxon>
        <taxon>Pentapetalae</taxon>
        <taxon>asterids</taxon>
        <taxon>campanulids</taxon>
        <taxon>Asterales</taxon>
        <taxon>Asteraceae</taxon>
        <taxon>Asteroideae</taxon>
        <taxon>Anthemideae</taxon>
        <taxon>Anthemidinae</taxon>
        <taxon>Tanacetum</taxon>
    </lineage>
</organism>
<feature type="region of interest" description="Disordered" evidence="1">
    <location>
        <begin position="1"/>
        <end position="34"/>
    </location>
</feature>
<keyword evidence="2" id="KW-0695">RNA-directed DNA polymerase</keyword>
<reference evidence="2" key="1">
    <citation type="journal article" date="2019" name="Sci. Rep.">
        <title>Draft genome of Tanacetum cinerariifolium, the natural source of mosquito coil.</title>
        <authorList>
            <person name="Yamashiro T."/>
            <person name="Shiraishi A."/>
            <person name="Satake H."/>
            <person name="Nakayama K."/>
        </authorList>
    </citation>
    <scope>NUCLEOTIDE SEQUENCE</scope>
</reference>
<dbReference type="EMBL" id="BKCJ010006262">
    <property type="protein sequence ID" value="GEU71190.1"/>
    <property type="molecule type" value="Genomic_DNA"/>
</dbReference>
<keyword evidence="2" id="KW-0808">Transferase</keyword>
<protein>
    <submittedName>
        <fullName evidence="2">Reverse transcriptase domain-containing protein</fullName>
    </submittedName>
</protein>
<evidence type="ECO:0000256" key="1">
    <source>
        <dbReference type="SAM" id="MobiDB-lite"/>
    </source>
</evidence>